<protein>
    <submittedName>
        <fullName evidence="2">Uncharacterized protein</fullName>
    </submittedName>
</protein>
<accession>A0A4C2EF73</accession>
<dbReference type="PROSITE" id="PS51257">
    <property type="entry name" value="PROKAR_LIPOPROTEIN"/>
    <property type="match status" value="1"/>
</dbReference>
<dbReference type="RefSeq" id="WP_137682740.1">
    <property type="nucleotide sequence ID" value="NZ_BIXZ01000001.1"/>
</dbReference>
<evidence type="ECO:0000313" key="2">
    <source>
        <dbReference type="EMBL" id="GCF13105.1"/>
    </source>
</evidence>
<keyword evidence="3" id="KW-1185">Reference proteome</keyword>
<gene>
    <name evidence="2" type="ORF">Harman_10400</name>
</gene>
<sequence length="268" mass="29585">MAGRAAVLFTLVLLLLAGCGAFGGTDRQTVTPVPVPEDAQDDRLDAAVTGDTVDARELAAAHRRATRNRSYVLGIRLSLEWGTQIVSVVVEDRHNYEYRTEIVDQNYTKRVYTNGDRRYIYDERTQRAWTATRQPIPVSRVLDPDPARLIEAYLATNVSVDRPRDDCDTCTTTLTATDPPAAFEPAENFSARADVRPDGLVQSLTVSYWDPTRDAMVRYEIRYSAIGDTTVSRPAWVSKRWSNATDSDPALSDSTAGTPSVGLPKSAV</sequence>
<feature type="region of interest" description="Disordered" evidence="1">
    <location>
        <begin position="243"/>
        <end position="268"/>
    </location>
</feature>
<dbReference type="Proteomes" id="UP000304382">
    <property type="component" value="Unassembled WGS sequence"/>
</dbReference>
<dbReference type="OrthoDB" id="242565at2157"/>
<proteinExistence type="predicted"/>
<feature type="compositionally biased region" description="Polar residues" evidence="1">
    <location>
        <begin position="243"/>
        <end position="258"/>
    </location>
</feature>
<organism evidence="2 3">
    <name type="scientific">Haloarcula mannanilytica</name>
    <dbReference type="NCBI Taxonomy" id="2509225"/>
    <lineage>
        <taxon>Archaea</taxon>
        <taxon>Methanobacteriati</taxon>
        <taxon>Methanobacteriota</taxon>
        <taxon>Stenosarchaea group</taxon>
        <taxon>Halobacteria</taxon>
        <taxon>Halobacteriales</taxon>
        <taxon>Haloarculaceae</taxon>
        <taxon>Haloarcula</taxon>
    </lineage>
</organism>
<name>A0A4C2EF73_9EURY</name>
<evidence type="ECO:0000313" key="3">
    <source>
        <dbReference type="Proteomes" id="UP000304382"/>
    </source>
</evidence>
<dbReference type="EMBL" id="BIXZ01000001">
    <property type="protein sequence ID" value="GCF13105.1"/>
    <property type="molecule type" value="Genomic_DNA"/>
</dbReference>
<comment type="caution">
    <text evidence="2">The sequence shown here is derived from an EMBL/GenBank/DDBJ whole genome shotgun (WGS) entry which is preliminary data.</text>
</comment>
<reference evidence="2 3" key="1">
    <citation type="submission" date="2019-02" db="EMBL/GenBank/DDBJ databases">
        <title>Haloarcula mannanilyticum sp. nov., a mannan degrading haloarchaeon isolated from commercial salt.</title>
        <authorList>
            <person name="Enomoto S."/>
            <person name="Shimane Y."/>
            <person name="Kamekura M."/>
            <person name="Ito T."/>
            <person name="Moriya O."/>
            <person name="Ihara K."/>
            <person name="Takahashi-Ando N."/>
            <person name="Fukushima Y."/>
            <person name="Yoshida Y."/>
            <person name="Usama R."/>
            <person name="Takai K."/>
            <person name="Minegishi H."/>
        </authorList>
    </citation>
    <scope>NUCLEOTIDE SEQUENCE [LARGE SCALE GENOMIC DNA]</scope>
    <source>
        <strain evidence="2 3">MD130-1</strain>
    </source>
</reference>
<dbReference type="AlphaFoldDB" id="A0A4C2EF73"/>
<evidence type="ECO:0000256" key="1">
    <source>
        <dbReference type="SAM" id="MobiDB-lite"/>
    </source>
</evidence>